<name>A0A8S5TEV7_9CAUD</name>
<protein>
    <submittedName>
        <fullName evidence="1">Uncharacterized protein</fullName>
    </submittedName>
</protein>
<reference evidence="1" key="1">
    <citation type="journal article" date="2021" name="Proc. Natl. Acad. Sci. U.S.A.">
        <title>A Catalog of Tens of Thousands of Viruses from Human Metagenomes Reveals Hidden Associations with Chronic Diseases.</title>
        <authorList>
            <person name="Tisza M.J."/>
            <person name="Buck C.B."/>
        </authorList>
    </citation>
    <scope>NUCLEOTIDE SEQUENCE</scope>
    <source>
        <strain evidence="1">CtbgC51</strain>
    </source>
</reference>
<evidence type="ECO:0000313" key="1">
    <source>
        <dbReference type="EMBL" id="DAF61861.1"/>
    </source>
</evidence>
<sequence>MSMMKNRGGDKAMDIRKMRKEDFEKVPERERFDSKEPAFDSLVIIPMEDSLGRETWGRMDFVGCVGPEPVVRLSGASETLDLEGHGGHGEWMGPCDYCKMALPAWSIDCLPCGYLRIFCKGQIKAGDSLTSFEIFSNERRR</sequence>
<accession>A0A8S5TEV7</accession>
<dbReference type="EMBL" id="BK032817">
    <property type="protein sequence ID" value="DAF61861.1"/>
    <property type="molecule type" value="Genomic_DNA"/>
</dbReference>
<organism evidence="1">
    <name type="scientific">Siphoviridae sp. ctbgC51</name>
    <dbReference type="NCBI Taxonomy" id="2827901"/>
    <lineage>
        <taxon>Viruses</taxon>
        <taxon>Duplodnaviria</taxon>
        <taxon>Heunggongvirae</taxon>
        <taxon>Uroviricota</taxon>
        <taxon>Caudoviricetes</taxon>
    </lineage>
</organism>
<proteinExistence type="predicted"/>